<accession>A0ACB8DRQ2</accession>
<sequence length="1303" mass="142004">MNTEFFFRRKPFCHFRDALDAVESAANIEEDSDVVTVPPESAEVKDHEESDHDNTYAFALNDVCGVVADAPSGQICVQIGVSSVGVESVETGQNGSLPSETRWHVPAEQEQTAQSSPDPRLKSRPMKWKMVPIYNTRTACLDHELTAKLKGLRSRRHHWKRSSGDLRSPSIRGNLDSPASVAEGQPSVQPMSLKHASYAQIAHAPATTSVTHPQISDQSSTQAIEIVSADKQQRALANPSVPSNAASPSLSATTASSLLPPGGVPCLSSGTRSAERNIEGLHASGSVTKTSNRRKPRGAVSQYSRLQTPVSTSAASRPPASSSPSSRSPASVSPVLFEKPTYADLTSGHSTIAEGRLASEDNVIRPLEQPLSKAERSSGQSLREQKLKSRKLSPSRAMETSSVKPSNTGGRAKPQLIKSTRTTGDPHNKEKGEVVATPTGPSKGSPSQDRASKALIGQRTTAAASSQSIATIASTSPEESRDPALLLGDKGRDVKKWQPKMVENFGKPPNENESPRPQAVSELRPSPSVGGVQSVSSGTSGPDSATPADKLLFNPHQSQLVLSVKPLSPTPGSRPRKAKAGRRFPRIKKISWPFAELMKFRLNSFTVGSTSPLHHSTAETRVQEMHGHRCQCVVASIAAFVVIGLVGALVSKWTSATETRRIKLCNSLACDKYAQHILLQVNRSLDPCKDFSKYACSAWNPPWTRADYATSSITQLIRAWFDGFGVRLLNASKHGFAVADGPAAMLRACLMHTTKAGVPGIRELRELMASVHLNWPDPPDDDASPLGVLLRLAYSFGVRTWFTVRVYWRNSSHIRTVHLSAADTISFAVKHHRRVTTSKAYELLWEAFYYRFQQFGNGSTSPKYAAIGISAVMQTFVVEHIFQAKTKATGGPACFPMSALDKYTANISSEEWVTEMDKVIPRAHVTASDNISVSDLAVLEAIDAIFKSFTRHDILDLLGWQLPQLYGPLVDPVLRKAYFGDEEHTAIYLPYVCASQVEASYPGLPAALHYLTRLDHSARNAVRMTLERVATTMADLVEGVSWLDEAKKVAASAKLRRVKVRLWPPLWMLEKEALTRIYSHFPVNATSLVDFLKLSRRTLRKLIESEPEFEEVLSSPLSDSLPYFSYDQALNEVSISAGAVQFPLFVPGGTAVMNYAGLGFSFALQLVRSLDSLSRTVTTERRCTDTDDDTFSSLTSALPQRSTCLAPVYNGSFFSEAVALEATHAAFVNTVSGAHDDGRLDKELSNEQIFYIALCYFQCGRQGGPHSFFIGCNKAVMHFPDFADAFRCPVGSRMHPSGSCGLF</sequence>
<name>A0ACB8DRQ2_DERSI</name>
<gene>
    <name evidence="1" type="ORF">HPB49_022927</name>
</gene>
<keyword evidence="2" id="KW-1185">Reference proteome</keyword>
<dbReference type="EMBL" id="CM023479">
    <property type="protein sequence ID" value="KAH7975043.1"/>
    <property type="molecule type" value="Genomic_DNA"/>
</dbReference>
<proteinExistence type="predicted"/>
<evidence type="ECO:0000313" key="2">
    <source>
        <dbReference type="Proteomes" id="UP000821865"/>
    </source>
</evidence>
<reference evidence="1" key="1">
    <citation type="submission" date="2020-05" db="EMBL/GenBank/DDBJ databases">
        <title>Large-scale comparative analyses of tick genomes elucidate their genetic diversity and vector capacities.</title>
        <authorList>
            <person name="Jia N."/>
            <person name="Wang J."/>
            <person name="Shi W."/>
            <person name="Du L."/>
            <person name="Sun Y."/>
            <person name="Zhan W."/>
            <person name="Jiang J."/>
            <person name="Wang Q."/>
            <person name="Zhang B."/>
            <person name="Ji P."/>
            <person name="Sakyi L.B."/>
            <person name="Cui X."/>
            <person name="Yuan T."/>
            <person name="Jiang B."/>
            <person name="Yang W."/>
            <person name="Lam T.T.-Y."/>
            <person name="Chang Q."/>
            <person name="Ding S."/>
            <person name="Wang X."/>
            <person name="Zhu J."/>
            <person name="Ruan X."/>
            <person name="Zhao L."/>
            <person name="Wei J."/>
            <person name="Que T."/>
            <person name="Du C."/>
            <person name="Cheng J."/>
            <person name="Dai P."/>
            <person name="Han X."/>
            <person name="Huang E."/>
            <person name="Gao Y."/>
            <person name="Liu J."/>
            <person name="Shao H."/>
            <person name="Ye R."/>
            <person name="Li L."/>
            <person name="Wei W."/>
            <person name="Wang X."/>
            <person name="Wang C."/>
            <person name="Yang T."/>
            <person name="Huo Q."/>
            <person name="Li W."/>
            <person name="Guo W."/>
            <person name="Chen H."/>
            <person name="Zhou L."/>
            <person name="Ni X."/>
            <person name="Tian J."/>
            <person name="Zhou Y."/>
            <person name="Sheng Y."/>
            <person name="Liu T."/>
            <person name="Pan Y."/>
            <person name="Xia L."/>
            <person name="Li J."/>
            <person name="Zhao F."/>
            <person name="Cao W."/>
        </authorList>
    </citation>
    <scope>NUCLEOTIDE SEQUENCE</scope>
    <source>
        <strain evidence="1">Dsil-2018</strain>
    </source>
</reference>
<organism evidence="1 2">
    <name type="scientific">Dermacentor silvarum</name>
    <name type="common">Tick</name>
    <dbReference type="NCBI Taxonomy" id="543639"/>
    <lineage>
        <taxon>Eukaryota</taxon>
        <taxon>Metazoa</taxon>
        <taxon>Ecdysozoa</taxon>
        <taxon>Arthropoda</taxon>
        <taxon>Chelicerata</taxon>
        <taxon>Arachnida</taxon>
        <taxon>Acari</taxon>
        <taxon>Parasitiformes</taxon>
        <taxon>Ixodida</taxon>
        <taxon>Ixodoidea</taxon>
        <taxon>Ixodidae</taxon>
        <taxon>Rhipicephalinae</taxon>
        <taxon>Dermacentor</taxon>
    </lineage>
</organism>
<evidence type="ECO:0000313" key="1">
    <source>
        <dbReference type="EMBL" id="KAH7975043.1"/>
    </source>
</evidence>
<protein>
    <submittedName>
        <fullName evidence="1">Uncharacterized protein</fullName>
    </submittedName>
</protein>
<dbReference type="Proteomes" id="UP000821865">
    <property type="component" value="Chromosome 10"/>
</dbReference>
<comment type="caution">
    <text evidence="1">The sequence shown here is derived from an EMBL/GenBank/DDBJ whole genome shotgun (WGS) entry which is preliminary data.</text>
</comment>